<reference evidence="1" key="1">
    <citation type="submission" date="2024-07" db="EMBL/GenBank/DDBJ databases">
        <title>Metagenome and Metagenome-Assembled Genomes of Archaea from a hot spring from the geothermal field of Los Azufres, Mexico.</title>
        <authorList>
            <person name="Marin-Paredes R."/>
            <person name="Martinez-Romero E."/>
            <person name="Servin-Garciduenas L.E."/>
        </authorList>
    </citation>
    <scope>NUCLEOTIDE SEQUENCE</scope>
    <source>
        <strain evidence="1">AZ1-454</strain>
    </source>
</reference>
<protein>
    <submittedName>
        <fullName evidence="1">Carboxypeptidase-like regulatory domain-containing protein</fullName>
    </submittedName>
</protein>
<proteinExistence type="predicted"/>
<accession>A0ACC6TMG3</accession>
<evidence type="ECO:0000313" key="2">
    <source>
        <dbReference type="Proteomes" id="UP000053480"/>
    </source>
</evidence>
<evidence type="ECO:0000313" key="1">
    <source>
        <dbReference type="EMBL" id="MEW9491069.1"/>
    </source>
</evidence>
<gene>
    <name evidence="1" type="ORF">TQ35_0002560</name>
</gene>
<comment type="caution">
    <text evidence="1">The sequence shown here is derived from an EMBL/GenBank/DDBJ whole genome shotgun (WGS) entry which is preliminary data.</text>
</comment>
<dbReference type="EMBL" id="JZWS03000002">
    <property type="protein sequence ID" value="MEW9491069.1"/>
    <property type="molecule type" value="Genomic_DNA"/>
</dbReference>
<name>A0ACC6TMG3_9CREN</name>
<dbReference type="Proteomes" id="UP000053480">
    <property type="component" value="Unassembled WGS sequence"/>
</dbReference>
<organism evidence="1 2">
    <name type="scientific">Candidatus Aramenus sulfurataquae</name>
    <dbReference type="NCBI Taxonomy" id="1326980"/>
    <lineage>
        <taxon>Archaea</taxon>
        <taxon>Thermoproteota</taxon>
        <taxon>Thermoprotei</taxon>
        <taxon>Sulfolobales</taxon>
        <taxon>Sulfolobaceae</taxon>
        <taxon>Candidatus Aramenus</taxon>
    </lineage>
</organism>
<sequence>MNKVLLLGLGVLILVLTFAGVYLASGYKTTLTISTISTTPQDDNYVLEVKVIVNYGPFGGESPLSNAVVWVKGANGSFYQNYTNSDGIATFYLPPGSYTVEITQLGHYTVHVELNANKEVTLNYAYLYE</sequence>